<name>A0A2S5R985_9PROT</name>
<dbReference type="Pfam" id="PF01609">
    <property type="entry name" value="DDE_Tnp_1"/>
    <property type="match status" value="1"/>
</dbReference>
<comment type="caution">
    <text evidence="2">The sequence shown here is derived from an EMBL/GenBank/DDBJ whole genome shotgun (WGS) entry which is preliminary data.</text>
</comment>
<protein>
    <recommendedName>
        <fullName evidence="1">Transposase IS4-like domain-containing protein</fullName>
    </recommendedName>
</protein>
<dbReference type="InterPro" id="IPR002559">
    <property type="entry name" value="Transposase_11"/>
</dbReference>
<keyword evidence="3" id="KW-1185">Reference proteome</keyword>
<reference evidence="2 3" key="1">
    <citation type="submission" date="2017-11" db="EMBL/GenBank/DDBJ databases">
        <title>Comparative genomic analysis of Holospora spp., intranuclear symbionts of paramecia.</title>
        <authorList>
            <person name="Garushyants S.K."/>
            <person name="Beliavskaya A."/>
            <person name="Malko D.B."/>
            <person name="Logacheva M.D."/>
            <person name="Rautian M.S."/>
            <person name="Gelfand M.S."/>
        </authorList>
    </citation>
    <scope>NUCLEOTIDE SEQUENCE [LARGE SCALE GENOMIC DNA]</scope>
    <source>
        <strain evidence="3">02AZ16</strain>
    </source>
</reference>
<feature type="domain" description="Transposase IS4-like" evidence="1">
    <location>
        <begin position="2"/>
        <end position="64"/>
    </location>
</feature>
<gene>
    <name evidence="2" type="ORF">HCUR_00645</name>
</gene>
<proteinExistence type="predicted"/>
<dbReference type="AlphaFoldDB" id="A0A2S5R985"/>
<dbReference type="EMBL" id="PHHC01000080">
    <property type="protein sequence ID" value="PPE03867.1"/>
    <property type="molecule type" value="Genomic_DNA"/>
</dbReference>
<evidence type="ECO:0000313" key="3">
    <source>
        <dbReference type="Proteomes" id="UP000239425"/>
    </source>
</evidence>
<accession>A0A2S5R985</accession>
<organism evidence="2 3">
    <name type="scientific">Holospora curviuscula</name>
    <dbReference type="NCBI Taxonomy" id="1082868"/>
    <lineage>
        <taxon>Bacteria</taxon>
        <taxon>Pseudomonadati</taxon>
        <taxon>Pseudomonadota</taxon>
        <taxon>Alphaproteobacteria</taxon>
        <taxon>Holosporales</taxon>
        <taxon>Holosporaceae</taxon>
        <taxon>Holospora</taxon>
    </lineage>
</organism>
<dbReference type="GO" id="GO:0006313">
    <property type="term" value="P:DNA transposition"/>
    <property type="evidence" value="ECO:0007669"/>
    <property type="project" value="InterPro"/>
</dbReference>
<dbReference type="GO" id="GO:0003677">
    <property type="term" value="F:DNA binding"/>
    <property type="evidence" value="ECO:0007669"/>
    <property type="project" value="InterPro"/>
</dbReference>
<sequence length="157" mass="17435">MPVRILVTEDSTADCTQAEAFIEGINAQCLLADKDYDSDAVLDMANSHTIQAVIPAKKKGKEQRFYDQEIPSCILSDGEASPRDTPKTAPPFLQPPKYAVLPFLAQYLVTTLSNKTTSEPTIVLYFFGRKVLKIIKKINEIICCASYFSPSVELKNK</sequence>
<dbReference type="Proteomes" id="UP000239425">
    <property type="component" value="Unassembled WGS sequence"/>
</dbReference>
<evidence type="ECO:0000259" key="1">
    <source>
        <dbReference type="Pfam" id="PF01609"/>
    </source>
</evidence>
<dbReference type="GO" id="GO:0004803">
    <property type="term" value="F:transposase activity"/>
    <property type="evidence" value="ECO:0007669"/>
    <property type="project" value="InterPro"/>
</dbReference>
<evidence type="ECO:0000313" key="2">
    <source>
        <dbReference type="EMBL" id="PPE03867.1"/>
    </source>
</evidence>